<name>A0A1N6B6R5_9ACTN</name>
<organism evidence="1 2">
    <name type="scientific">Micromonospora cremea</name>
    <dbReference type="NCBI Taxonomy" id="709881"/>
    <lineage>
        <taxon>Bacteria</taxon>
        <taxon>Bacillati</taxon>
        <taxon>Actinomycetota</taxon>
        <taxon>Actinomycetes</taxon>
        <taxon>Micromonosporales</taxon>
        <taxon>Micromonosporaceae</taxon>
        <taxon>Micromonospora</taxon>
    </lineage>
</organism>
<evidence type="ECO:0000313" key="1">
    <source>
        <dbReference type="EMBL" id="SIN41704.1"/>
    </source>
</evidence>
<sequence>MWTAGPASVGPQGWERTREVQILRRVAASTVALACALAGAAALPAAPATASPIRNATAWSVLLCKFSDKPAEPKAPSHFANFLTAAGIGTGGVADYLADQSGGRVSLAGSVVRGWYTMPYTLAQFQPIDRWTRIHRCVDTAAAAGYAVPAGNRIAVMLNDWVDSGAAGGRVLLDPGAWNVGFAAHEMLHGYNPGHSFSNDTTYQNAPWSQPGEYDDPWDEMSAMHIYAFGTANYGTSAVGLKGPHRDELGWLPKNRVFTMAADGVGSRALTLAPLEVPAASGPQLVRIPFDPADLFRYYTVEFRRKIGWSAGIPGDTVLLHEVRNGTPTLLRTGPGGGPAQSLNANGVQIGVNWVSGNAASVTVTTDVVNRCLQGYVWREARPGDLVCVTGATRSQVWADNAAAPSRWVNGPYGPHTCVAGYVWREAYAGDDVCVTGAQRSQAAADNAAAASRRNPARLVSGPNTCVSGYVWRDADQSDYVCVTGATRSQVLADNAVAASRWVSGPYGPHTCVAGYVWREAFLGDDVCVTGAQRSQAAADNAAGPGRVLRPAG</sequence>
<gene>
    <name evidence="1" type="ORF">SAMN04489832_6762</name>
</gene>
<keyword evidence="2" id="KW-1185">Reference proteome</keyword>
<dbReference type="Proteomes" id="UP000185124">
    <property type="component" value="Unassembled WGS sequence"/>
</dbReference>
<accession>A0A1N6B6R5</accession>
<protein>
    <submittedName>
        <fullName evidence="1">Uncharacterized protein</fullName>
    </submittedName>
</protein>
<dbReference type="STRING" id="709881.SAMN04489832_6762"/>
<dbReference type="EMBL" id="FSQT01000002">
    <property type="protein sequence ID" value="SIN41704.1"/>
    <property type="molecule type" value="Genomic_DNA"/>
</dbReference>
<dbReference type="AlphaFoldDB" id="A0A1N6B6R5"/>
<reference evidence="2" key="1">
    <citation type="submission" date="2016-12" db="EMBL/GenBank/DDBJ databases">
        <authorList>
            <person name="Varghese N."/>
            <person name="Submissions S."/>
        </authorList>
    </citation>
    <scope>NUCLEOTIDE SEQUENCE [LARGE SCALE GENOMIC DNA]</scope>
    <source>
        <strain evidence="2">DSM 45599</strain>
    </source>
</reference>
<dbReference type="RefSeq" id="WP_208869788.1">
    <property type="nucleotide sequence ID" value="NZ_FSQT01000002.1"/>
</dbReference>
<evidence type="ECO:0000313" key="2">
    <source>
        <dbReference type="Proteomes" id="UP000185124"/>
    </source>
</evidence>
<proteinExistence type="predicted"/>